<evidence type="ECO:0000313" key="21">
    <source>
        <dbReference type="Proteomes" id="UP000026960"/>
    </source>
</evidence>
<dbReference type="InterPro" id="IPR001245">
    <property type="entry name" value="Ser-Thr/Tyr_kinase_cat_dom"/>
</dbReference>
<dbReference type="InterPro" id="IPR017441">
    <property type="entry name" value="Protein_kinase_ATP_BS"/>
</dbReference>
<dbReference type="FunFam" id="1.10.510.10:FF:000240">
    <property type="entry name" value="Lectin-domain containing receptor kinase A4.3"/>
    <property type="match status" value="1"/>
</dbReference>
<keyword evidence="14 18" id="KW-0472">Membrane</keyword>
<evidence type="ECO:0000256" key="4">
    <source>
        <dbReference type="ARBA" id="ARBA00022475"/>
    </source>
</evidence>
<reference evidence="20" key="2">
    <citation type="submission" date="2015-03" db="UniProtKB">
        <authorList>
            <consortium name="EnsemblPlants"/>
        </authorList>
    </citation>
    <scope>IDENTIFICATION</scope>
</reference>
<evidence type="ECO:0000313" key="20">
    <source>
        <dbReference type="EnsemblPlants" id="OBART01G34600.2"/>
    </source>
</evidence>
<dbReference type="FunFam" id="3.30.200.20:FF:000178">
    <property type="entry name" value="serine/threonine-protein kinase PBS1-like"/>
    <property type="match status" value="2"/>
</dbReference>
<dbReference type="PANTHER" id="PTHR45631">
    <property type="entry name" value="OS07G0107800 PROTEIN-RELATED"/>
    <property type="match status" value="1"/>
</dbReference>
<dbReference type="Pfam" id="PF07714">
    <property type="entry name" value="PK_Tyr_Ser-Thr"/>
    <property type="match status" value="2"/>
</dbReference>
<keyword evidence="4" id="KW-1003">Cell membrane</keyword>
<keyword evidence="13 18" id="KW-1133">Transmembrane helix</keyword>
<evidence type="ECO:0000256" key="16">
    <source>
        <dbReference type="ARBA" id="ARBA00023180"/>
    </source>
</evidence>
<feature type="binding site" evidence="17">
    <location>
        <position position="1528"/>
    </location>
    <ligand>
        <name>ATP</name>
        <dbReference type="ChEBI" id="CHEBI:30616"/>
    </ligand>
</feature>
<dbReference type="InterPro" id="IPR008271">
    <property type="entry name" value="Ser/Thr_kinase_AS"/>
</dbReference>
<dbReference type="PROSITE" id="PS00107">
    <property type="entry name" value="PROTEIN_KINASE_ATP"/>
    <property type="match status" value="2"/>
</dbReference>
<name>A0A0D3EVA7_9ORYZ</name>
<evidence type="ECO:0000256" key="13">
    <source>
        <dbReference type="ARBA" id="ARBA00022989"/>
    </source>
</evidence>
<evidence type="ECO:0000256" key="7">
    <source>
        <dbReference type="ARBA" id="ARBA00022679"/>
    </source>
</evidence>
<evidence type="ECO:0000256" key="17">
    <source>
        <dbReference type="PROSITE-ProRule" id="PRU10141"/>
    </source>
</evidence>
<evidence type="ECO:0000256" key="11">
    <source>
        <dbReference type="ARBA" id="ARBA00022777"/>
    </source>
</evidence>
<evidence type="ECO:0000256" key="5">
    <source>
        <dbReference type="ARBA" id="ARBA00022527"/>
    </source>
</evidence>
<evidence type="ECO:0000256" key="6">
    <source>
        <dbReference type="ARBA" id="ARBA00022553"/>
    </source>
</evidence>
<keyword evidence="5" id="KW-0723">Serine/threonine-protein kinase</keyword>
<keyword evidence="15" id="KW-0675">Receptor</keyword>
<dbReference type="Pfam" id="PF12819">
    <property type="entry name" value="Malectin_like"/>
    <property type="match status" value="2"/>
</dbReference>
<dbReference type="GO" id="GO:0002229">
    <property type="term" value="P:defense response to oomycetes"/>
    <property type="evidence" value="ECO:0007669"/>
    <property type="project" value="UniProtKB-ARBA"/>
</dbReference>
<dbReference type="SMART" id="SM00220">
    <property type="entry name" value="S_TKc"/>
    <property type="match status" value="2"/>
</dbReference>
<reference evidence="20" key="1">
    <citation type="journal article" date="2009" name="Rice">
        <title>De Novo Next Generation Sequencing of Plant Genomes.</title>
        <authorList>
            <person name="Rounsley S."/>
            <person name="Marri P.R."/>
            <person name="Yu Y."/>
            <person name="He R."/>
            <person name="Sisneros N."/>
            <person name="Goicoechea J.L."/>
            <person name="Lee S.J."/>
            <person name="Angelova A."/>
            <person name="Kudrna D."/>
            <person name="Luo M."/>
            <person name="Affourtit J."/>
            <person name="Desany B."/>
            <person name="Knight J."/>
            <person name="Niazi F."/>
            <person name="Egholm M."/>
            <person name="Wing R.A."/>
        </authorList>
    </citation>
    <scope>NUCLEOTIDE SEQUENCE [LARGE SCALE GENOMIC DNA]</scope>
    <source>
        <strain evidence="20">cv. IRGC 105608</strain>
    </source>
</reference>
<dbReference type="InterPro" id="IPR000719">
    <property type="entry name" value="Prot_kinase_dom"/>
</dbReference>
<dbReference type="Gene3D" id="3.30.200.20">
    <property type="entry name" value="Phosphorylase Kinase, domain 1"/>
    <property type="match status" value="2"/>
</dbReference>
<comment type="subcellular location">
    <subcellularLocation>
        <location evidence="1">Cell membrane</location>
        <topology evidence="1">Single-pass type I membrane protein</topology>
    </subcellularLocation>
</comment>
<feature type="transmembrane region" description="Helical" evidence="18">
    <location>
        <begin position="1440"/>
        <end position="1460"/>
    </location>
</feature>
<evidence type="ECO:0000259" key="19">
    <source>
        <dbReference type="PROSITE" id="PS50011"/>
    </source>
</evidence>
<accession>A0A0D3EVA7</accession>
<evidence type="ECO:0000256" key="1">
    <source>
        <dbReference type="ARBA" id="ARBA00004251"/>
    </source>
</evidence>
<dbReference type="STRING" id="65489.A0A0D3EVA7"/>
<dbReference type="EnsemblPlants" id="OBART01G34600.2">
    <property type="protein sequence ID" value="OBART01G34600.2"/>
    <property type="gene ID" value="OBART01G34600"/>
</dbReference>
<keyword evidence="11" id="KW-0418">Kinase</keyword>
<evidence type="ECO:0000256" key="18">
    <source>
        <dbReference type="SAM" id="Phobius"/>
    </source>
</evidence>
<keyword evidence="7" id="KW-0808">Transferase</keyword>
<evidence type="ECO:0000256" key="3">
    <source>
        <dbReference type="ARBA" id="ARBA00010217"/>
    </source>
</evidence>
<dbReference type="FunFam" id="1.10.510.10:FF:000146">
    <property type="entry name" value="LRR receptor-like serine/threonine-protein kinase IOS1"/>
    <property type="match status" value="1"/>
</dbReference>
<dbReference type="InterPro" id="IPR032675">
    <property type="entry name" value="LRR_dom_sf"/>
</dbReference>
<dbReference type="InterPro" id="IPR011009">
    <property type="entry name" value="Kinase-like_dom_sf"/>
</dbReference>
<keyword evidence="10 17" id="KW-0547">Nucleotide-binding</keyword>
<dbReference type="SUPFAM" id="SSF56112">
    <property type="entry name" value="Protein kinase-like (PK-like)"/>
    <property type="match status" value="2"/>
</dbReference>
<protein>
    <recommendedName>
        <fullName evidence="19">Protein kinase domain-containing protein</fullName>
    </recommendedName>
</protein>
<dbReference type="PROSITE" id="PS50011">
    <property type="entry name" value="PROTEIN_KINASE_DOM"/>
    <property type="match status" value="2"/>
</dbReference>
<dbReference type="CDD" id="cd14066">
    <property type="entry name" value="STKc_IRAK"/>
    <property type="match status" value="1"/>
</dbReference>
<feature type="transmembrane region" description="Helical" evidence="18">
    <location>
        <begin position="576"/>
        <end position="600"/>
    </location>
</feature>
<dbReference type="InterPro" id="IPR024788">
    <property type="entry name" value="Malectin-like_Carb-bd_dom"/>
</dbReference>
<organism evidence="20">
    <name type="scientific">Oryza barthii</name>
    <dbReference type="NCBI Taxonomy" id="65489"/>
    <lineage>
        <taxon>Eukaryota</taxon>
        <taxon>Viridiplantae</taxon>
        <taxon>Streptophyta</taxon>
        <taxon>Embryophyta</taxon>
        <taxon>Tracheophyta</taxon>
        <taxon>Spermatophyta</taxon>
        <taxon>Magnoliopsida</taxon>
        <taxon>Liliopsida</taxon>
        <taxon>Poales</taxon>
        <taxon>Poaceae</taxon>
        <taxon>BOP clade</taxon>
        <taxon>Oryzoideae</taxon>
        <taxon>Oryzeae</taxon>
        <taxon>Oryzinae</taxon>
        <taxon>Oryza</taxon>
    </lineage>
</organism>
<dbReference type="GO" id="GO:0005524">
    <property type="term" value="F:ATP binding"/>
    <property type="evidence" value="ECO:0007669"/>
    <property type="project" value="UniProtKB-UniRule"/>
</dbReference>
<keyword evidence="6" id="KW-0597">Phosphoprotein</keyword>
<evidence type="ECO:0000256" key="8">
    <source>
        <dbReference type="ARBA" id="ARBA00022692"/>
    </source>
</evidence>
<dbReference type="Gramene" id="OBART01G34600.2">
    <property type="protein sequence ID" value="OBART01G34600.2"/>
    <property type="gene ID" value="OBART01G34600"/>
</dbReference>
<dbReference type="GO" id="GO:0004674">
    <property type="term" value="F:protein serine/threonine kinase activity"/>
    <property type="evidence" value="ECO:0007669"/>
    <property type="project" value="UniProtKB-KW"/>
</dbReference>
<evidence type="ECO:0000256" key="10">
    <source>
        <dbReference type="ARBA" id="ARBA00022741"/>
    </source>
</evidence>
<dbReference type="PROSITE" id="PS00108">
    <property type="entry name" value="PROTEIN_KINASE_ST"/>
    <property type="match status" value="2"/>
</dbReference>
<feature type="domain" description="Protein kinase" evidence="19">
    <location>
        <begin position="1500"/>
        <end position="1751"/>
    </location>
</feature>
<dbReference type="eggNOG" id="ENOG502QQCZ">
    <property type="taxonomic scope" value="Eukaryota"/>
</dbReference>
<dbReference type="PaxDb" id="65489-OBART01G34600.2"/>
<feature type="binding site" evidence="17">
    <location>
        <position position="666"/>
    </location>
    <ligand>
        <name>ATP</name>
        <dbReference type="ChEBI" id="CHEBI:30616"/>
    </ligand>
</feature>
<keyword evidence="9" id="KW-0732">Signal</keyword>
<keyword evidence="12 17" id="KW-0067">ATP-binding</keyword>
<sequence>MQIPRQVAFVLRFCYRFFLRVAADPEPIISELLAIKSSVADTSIEHTPFVKWLKAPSNAKTEGFDGDQLQLLGWYQANMDIVVAAHPGRGDTTMCPRAGFVSIDCGLTNGTGYVDSMTNLTYVSDRGFVEGGKTYDIMAQYMNDATNDQEKTLRSFPDGPRNCYTLPSIPGKKYLIRTTFSYGNYDRLNSSQIGSLFLFGLHIGVNFWTTVNLTNQGPTDTIWKELITIAQDTNISVCLINMGSGTPFISTLDLRELDDAMFKFLNLSFSISYFTRLRFGSVADVDFITRYPTDRFDRFWEAALRYKFPFVNMTTNQDVRRLPGNDEFQLPPTILQKASTINSNYSWFNITVKANNNIDYRSLELLPIFHFAEIDGNRPNRTFDIYNDVNLMFPNYTPPPFRVDSTYDSRQLLRNKAIFFTLRKTPNSELPPLINAFEVYSLVRMNNLTTSSDDVNYMKEVKKYYSLARNWNGDPCSPREYSWKGVACNYANGNKNPSIIRVDLSSSGLIGVLHTSFMKMQSLENFDLSNNQLDGPISDSILQRFKAGQLELRLEGNPICSKVKDRYCGNKKNRTAIVLIAVIVPVVFLLLLVLVCLWRLCWKGKSEEQDDYSRYEEETPLHIDIRRFTYAELKLITNNFQSIIGKGGFGTVYHGILENNDEVAVKVLVETSVAESKDFLPEVQTLSKVHHKNLVALVGYCQNKKCLALVYDFMPRGNLQQLLRGGYDSSLNWEERLHIALDAAQGLEYLHESCTPSIVHRDVKTPNILLDKNLVAKISDFGLSRAFNAAHTHISTVAAGTLGYLDPEYHATFQLTVKTDVYSFGIVLLEIVTGQPPVFMNPQTVHLPNWVRQKIARGSIHDVVDKKLLDQYDATHLQTVIDLAMNCLENASIDRPSMTEVVSVLKVCLPISSERQSATSTPRKKNVMDAEIPRQFQLMISGASTTSYEGSSFQSGYTGGVSEISHISGRIDCGYTTSSDYVDKNTTLAYVSDEGYVEGGKNYSILAQYKKSATNKQEETLRSFPDGQRNCYTMPTTTGKKYLIRATFTYGNYDGNKSSENGLPFIFELHIGVNFWTKVNLTNWNPADTVWKEVITVAPDANMSVCLINLGSGTPFISTLDLRILEDAMYPFLSPSFSISYLTRRRFGLVDDFITRYPDDPIDRFWEAAQRYEFPWLNVSTNKSVRRLPGNDYFLVPELILQKASTIRSNFSEFYVNVSIINNLDFMSLDLLPIFHFAEIGNNNPTRTFDIYSDETLLFSNYTPPLLVVDSMYQRGQFLHKKGTGFTLRKTPSSELPPLINAFEVYSLVHTDSFTTSSDDVDYMKEVKKYYSLTRNWNGDPCSPREYSWQGLACNYGNKKPSIIRVNLSASGLIGALHISLMKMPSLENLNLSNNQLDGPILGSILQRVKASQLELRLEGNPICSKVRASYCGNEKSTHILLISVIVPVVSLLVVLCILWKLCWKGKSNEYDDYDMNEEESPLHIDTKRFTYTELRTITNNFQSIIGKGGFGTVYHGLLENGEEVAVKVLRETSIALSKDFLPEVQTLSKVHHKNLVTFVGYCQNKKCLALVYDFMPRGNLQEVLRGGLEYLHESCTPPIVHRDVKTANILLDENLVATIADFGLSRSYTPAHTHISTVAAGTVGYLDPEYHVTFQLTVKADVYSFGIVLLEIITGQPSVLVDPEPVHLPNWVRQKIAKGSIHDAVDSTLMHQYDATSVQSVIELAMSCVESTSIDRPSMTDIVIKLKECLPAGTCETQLVSRSYKQKEAMDADISRQFQLLISGVSIESNEVYS</sequence>
<dbReference type="PANTHER" id="PTHR45631:SF204">
    <property type="entry name" value="OS01G0810800 PROTEIN"/>
    <property type="match status" value="1"/>
</dbReference>
<evidence type="ECO:0000256" key="12">
    <source>
        <dbReference type="ARBA" id="ARBA00022840"/>
    </source>
</evidence>
<comment type="similarity">
    <text evidence="3">In the C-terminal section; belongs to the protein kinase superfamily. Ser/Thr protein kinase family.</text>
</comment>
<proteinExistence type="inferred from homology"/>
<dbReference type="SUPFAM" id="SSF52058">
    <property type="entry name" value="L domain-like"/>
    <property type="match status" value="2"/>
</dbReference>
<keyword evidence="21" id="KW-1185">Reference proteome</keyword>
<dbReference type="Gene3D" id="3.80.10.10">
    <property type="entry name" value="Ribonuclease Inhibitor"/>
    <property type="match status" value="2"/>
</dbReference>
<keyword evidence="16" id="KW-0325">Glycoprotein</keyword>
<dbReference type="GO" id="GO:0005886">
    <property type="term" value="C:plasma membrane"/>
    <property type="evidence" value="ECO:0007669"/>
    <property type="project" value="UniProtKB-SubCell"/>
</dbReference>
<dbReference type="Proteomes" id="UP000026960">
    <property type="component" value="Chromosome 1"/>
</dbReference>
<evidence type="ECO:0000256" key="2">
    <source>
        <dbReference type="ARBA" id="ARBA00008536"/>
    </source>
</evidence>
<evidence type="ECO:0000256" key="15">
    <source>
        <dbReference type="ARBA" id="ARBA00023170"/>
    </source>
</evidence>
<keyword evidence="8 18" id="KW-0812">Transmembrane</keyword>
<dbReference type="Gene3D" id="1.10.510.10">
    <property type="entry name" value="Transferase(Phosphotransferase) domain 1"/>
    <property type="match status" value="2"/>
</dbReference>
<feature type="domain" description="Protein kinase" evidence="19">
    <location>
        <begin position="638"/>
        <end position="909"/>
    </location>
</feature>
<evidence type="ECO:0000256" key="14">
    <source>
        <dbReference type="ARBA" id="ARBA00023136"/>
    </source>
</evidence>
<evidence type="ECO:0000256" key="9">
    <source>
        <dbReference type="ARBA" id="ARBA00022729"/>
    </source>
</evidence>
<comment type="similarity">
    <text evidence="2">In the N-terminal section; belongs to the leguminous lectin family.</text>
</comment>